<keyword evidence="2" id="KW-1185">Reference proteome</keyword>
<dbReference type="EMBL" id="JAGGLP010000010">
    <property type="protein sequence ID" value="MBP2052147.1"/>
    <property type="molecule type" value="Genomic_DNA"/>
</dbReference>
<dbReference type="Proteomes" id="UP001519309">
    <property type="component" value="Unassembled WGS sequence"/>
</dbReference>
<reference evidence="1 2" key="1">
    <citation type="submission" date="2021-03" db="EMBL/GenBank/DDBJ databases">
        <title>Genomic Encyclopedia of Type Strains, Phase IV (KMG-IV): sequencing the most valuable type-strain genomes for metagenomic binning, comparative biology and taxonomic classification.</title>
        <authorList>
            <person name="Goeker M."/>
        </authorList>
    </citation>
    <scope>NUCLEOTIDE SEQUENCE [LARGE SCALE GENOMIC DNA]</scope>
    <source>
        <strain evidence="1 2">DSM 40499</strain>
    </source>
</reference>
<proteinExistence type="predicted"/>
<organism evidence="1 2">
    <name type="scientific">Streptomyces griseochromogenes</name>
    <dbReference type="NCBI Taxonomy" id="68214"/>
    <lineage>
        <taxon>Bacteria</taxon>
        <taxon>Bacillati</taxon>
        <taxon>Actinomycetota</taxon>
        <taxon>Actinomycetes</taxon>
        <taxon>Kitasatosporales</taxon>
        <taxon>Streptomycetaceae</taxon>
        <taxon>Streptomyces</taxon>
    </lineage>
</organism>
<accession>A0ABS4LXK7</accession>
<sequence>MEPLPLEPLVVDVDVLDEQGCVEVGDRLETLRPHWLIRGIGCSTLGLATYLDVMASDDPEETYFGRLARHNRMIREHFGALLDRVAEVLAGLLRMPVRYDERVALPGFHVFEGDGIAVEPRPSQHFDLQHRVLRWPFPIAPVEQAVSFTLPVALPRRGGALDVWDITEAEMLRLERLGRSFETIDRTTPARRHEYRVGRMTVQLTPVLHRIAAISERFPADRRITLQGHGIRDADGWVLYW</sequence>
<comment type="caution">
    <text evidence="1">The sequence shown here is derived from an EMBL/GenBank/DDBJ whole genome shotgun (WGS) entry which is preliminary data.</text>
</comment>
<evidence type="ECO:0000313" key="2">
    <source>
        <dbReference type="Proteomes" id="UP001519309"/>
    </source>
</evidence>
<evidence type="ECO:0000313" key="1">
    <source>
        <dbReference type="EMBL" id="MBP2052147.1"/>
    </source>
</evidence>
<gene>
    <name evidence="1" type="ORF">J2Z21_005129</name>
</gene>
<protein>
    <submittedName>
        <fullName evidence="1">Uncharacterized protein</fullName>
    </submittedName>
</protein>
<name>A0ABS4LXK7_9ACTN</name>
<dbReference type="RefSeq" id="WP_079146723.1">
    <property type="nucleotide sequence ID" value="NZ_CP016279.1"/>
</dbReference>